<evidence type="ECO:0000259" key="16">
    <source>
        <dbReference type="Pfam" id="PF13976"/>
    </source>
</evidence>
<evidence type="ECO:0000256" key="1">
    <source>
        <dbReference type="ARBA" id="ARBA00002180"/>
    </source>
</evidence>
<comment type="caution">
    <text evidence="18">The sequence shown here is derived from an EMBL/GenBank/DDBJ whole genome shotgun (WGS) entry which is preliminary data.</text>
</comment>
<keyword evidence="3" id="KW-0540">Nuclease</keyword>
<feature type="compositionally biased region" description="Basic and acidic residues" evidence="15">
    <location>
        <begin position="179"/>
        <end position="188"/>
    </location>
</feature>
<evidence type="ECO:0000256" key="7">
    <source>
        <dbReference type="ARBA" id="ARBA00022801"/>
    </source>
</evidence>
<reference evidence="18" key="1">
    <citation type="journal article" date="2022" name="Int. J. Mol. Sci.">
        <title>Draft Genome of Tanacetum Coccineum: Genomic Comparison of Closely Related Tanacetum-Family Plants.</title>
        <authorList>
            <person name="Yamashiro T."/>
            <person name="Shiraishi A."/>
            <person name="Nakayama K."/>
            <person name="Satake H."/>
        </authorList>
    </citation>
    <scope>NUCLEOTIDE SEQUENCE</scope>
</reference>
<feature type="compositionally biased region" description="Polar residues" evidence="15">
    <location>
        <begin position="189"/>
        <end position="203"/>
    </location>
</feature>
<evidence type="ECO:0000259" key="17">
    <source>
        <dbReference type="Pfam" id="PF22936"/>
    </source>
</evidence>
<dbReference type="Pfam" id="PF13976">
    <property type="entry name" value="gag_pre-integrs"/>
    <property type="match status" value="1"/>
</dbReference>
<evidence type="ECO:0000256" key="14">
    <source>
        <dbReference type="SAM" id="Coils"/>
    </source>
</evidence>
<evidence type="ECO:0000256" key="12">
    <source>
        <dbReference type="ARBA" id="ARBA00022932"/>
    </source>
</evidence>
<keyword evidence="8" id="KW-0067">ATP-binding</keyword>
<protein>
    <submittedName>
        <fullName evidence="18">Ribonuclease H-like domain-containing protein</fullName>
    </submittedName>
</protein>
<sequence length="724" mass="82441">MVVMKKRIVLLKIQTQSHVATTTNEDIDWTKEFEAEPFDAETCAFLEQDGHGDLTGAIKMRYTSILSFKWLQTQRYLTVPNVILKLEEKQKELDQALKERDDFKVKLEKWSNASVLQNEVLNKQRYVSDKSCIGFGIESSNSMESDISSGDETLTDSAYENFKREKAYKAVPPPTVNEGKTDVSESQKETAFNSENSETSFENRNPHQRRSFTPSAVLTRDGLISTARPTMTQIVPSKSTANVTNQGWIIEDPRISSYSLIIEDNTRPRTSSFSRTPHRPQRPKKIMKSIWVKKGSTVRSQAVLPQTVKKSAMIKSKQTLRPKEAYLDSVNRDNGSYTLKQFEYGNPEEDLKDYAIIDSGCSGSMTGDKDKLSDFKEFKGGYVAFGNDSKGGRISGKGTIKTSCIDFEKVSYVEELKFNLLSVSQICDKKHNVLFTDKECLILSPKFKFVDEDLVILRAPRKNDVYSLDLKNIIPSGGITCLVAKATKDEAVLWHRRLGHVNFKNINKLVKGNLVRGLPSKTFKLDHSCLACRKGKQHRASCKKIEERTIREPLELLHMDLFGPVSVYKSIPFVANPVRRNNLYLELDWYQSTVYRRTRRSNFPSNSNITIPRRRRRQASNIVEPEIRTIVEMADNRTMAHNAPSSHRGIRMIAIVWISQISQEISQKRTRERMSDQEAKEIKAKARENQASAFYSQPQLNHSQLSKPAPLFVNSRATFAISES</sequence>
<name>A0ABQ4XZC9_9ASTR</name>
<evidence type="ECO:0000256" key="13">
    <source>
        <dbReference type="ARBA" id="ARBA00023172"/>
    </source>
</evidence>
<evidence type="ECO:0000256" key="9">
    <source>
        <dbReference type="ARBA" id="ARBA00022842"/>
    </source>
</evidence>
<comment type="function">
    <text evidence="1">The aspartyl protease (PR) mediates the proteolytic cleavages of the Gag and Gag-Pol polyproteins after assembly of the VLP.</text>
</comment>
<evidence type="ECO:0000256" key="4">
    <source>
        <dbReference type="ARBA" id="ARBA00022723"/>
    </source>
</evidence>
<dbReference type="PANTHER" id="PTHR42648">
    <property type="entry name" value="TRANSPOSASE, PUTATIVE-RELATED"/>
    <property type="match status" value="1"/>
</dbReference>
<keyword evidence="6" id="KW-0255">Endonuclease</keyword>
<feature type="region of interest" description="Disordered" evidence="15">
    <location>
        <begin position="165"/>
        <end position="215"/>
    </location>
</feature>
<proteinExistence type="predicted"/>
<keyword evidence="4" id="KW-0479">Metal-binding</keyword>
<evidence type="ECO:0000256" key="11">
    <source>
        <dbReference type="ARBA" id="ARBA00022918"/>
    </source>
</evidence>
<keyword evidence="11" id="KW-0695">RNA-directed DNA polymerase</keyword>
<evidence type="ECO:0000256" key="5">
    <source>
        <dbReference type="ARBA" id="ARBA00022741"/>
    </source>
</evidence>
<keyword evidence="2" id="KW-0645">Protease</keyword>
<dbReference type="InterPro" id="IPR039537">
    <property type="entry name" value="Retrotran_Ty1/copia-like"/>
</dbReference>
<keyword evidence="10" id="KW-0229">DNA integration</keyword>
<reference evidence="18" key="2">
    <citation type="submission" date="2022-01" db="EMBL/GenBank/DDBJ databases">
        <authorList>
            <person name="Yamashiro T."/>
            <person name="Shiraishi A."/>
            <person name="Satake H."/>
            <person name="Nakayama K."/>
        </authorList>
    </citation>
    <scope>NUCLEOTIDE SEQUENCE</scope>
</reference>
<keyword evidence="5" id="KW-0547">Nucleotide-binding</keyword>
<evidence type="ECO:0000256" key="6">
    <source>
        <dbReference type="ARBA" id="ARBA00022759"/>
    </source>
</evidence>
<keyword evidence="12" id="KW-0239">DNA-directed DNA polymerase</keyword>
<keyword evidence="13" id="KW-0233">DNA recombination</keyword>
<feature type="domain" description="GAG-pre-integrase" evidence="16">
    <location>
        <begin position="465"/>
        <end position="537"/>
    </location>
</feature>
<evidence type="ECO:0000256" key="3">
    <source>
        <dbReference type="ARBA" id="ARBA00022722"/>
    </source>
</evidence>
<dbReference type="Proteomes" id="UP001151760">
    <property type="component" value="Unassembled WGS sequence"/>
</dbReference>
<feature type="domain" description="Retrovirus-related Pol polyprotein from transposon TNT 1-94-like beta-barrel" evidence="17">
    <location>
        <begin position="356"/>
        <end position="430"/>
    </location>
</feature>
<keyword evidence="12" id="KW-0548">Nucleotidyltransferase</keyword>
<dbReference type="InterPro" id="IPR054722">
    <property type="entry name" value="PolX-like_BBD"/>
</dbReference>
<keyword evidence="7" id="KW-0378">Hydrolase</keyword>
<dbReference type="Pfam" id="PF22936">
    <property type="entry name" value="Pol_BBD"/>
    <property type="match status" value="1"/>
</dbReference>
<evidence type="ECO:0000256" key="15">
    <source>
        <dbReference type="SAM" id="MobiDB-lite"/>
    </source>
</evidence>
<accession>A0ABQ4XZC9</accession>
<evidence type="ECO:0000256" key="8">
    <source>
        <dbReference type="ARBA" id="ARBA00022840"/>
    </source>
</evidence>
<dbReference type="EMBL" id="BQNB010009911">
    <property type="protein sequence ID" value="GJS70128.1"/>
    <property type="molecule type" value="Genomic_DNA"/>
</dbReference>
<keyword evidence="12" id="KW-0808">Transferase</keyword>
<keyword evidence="14" id="KW-0175">Coiled coil</keyword>
<keyword evidence="19" id="KW-1185">Reference proteome</keyword>
<dbReference type="PANTHER" id="PTHR42648:SF11">
    <property type="entry name" value="TRANSPOSON TY4-P GAG-POL POLYPROTEIN"/>
    <property type="match status" value="1"/>
</dbReference>
<evidence type="ECO:0000313" key="18">
    <source>
        <dbReference type="EMBL" id="GJS70128.1"/>
    </source>
</evidence>
<organism evidence="18 19">
    <name type="scientific">Tanacetum coccineum</name>
    <dbReference type="NCBI Taxonomy" id="301880"/>
    <lineage>
        <taxon>Eukaryota</taxon>
        <taxon>Viridiplantae</taxon>
        <taxon>Streptophyta</taxon>
        <taxon>Embryophyta</taxon>
        <taxon>Tracheophyta</taxon>
        <taxon>Spermatophyta</taxon>
        <taxon>Magnoliopsida</taxon>
        <taxon>eudicotyledons</taxon>
        <taxon>Gunneridae</taxon>
        <taxon>Pentapetalae</taxon>
        <taxon>asterids</taxon>
        <taxon>campanulids</taxon>
        <taxon>Asterales</taxon>
        <taxon>Asteraceae</taxon>
        <taxon>Asteroideae</taxon>
        <taxon>Anthemideae</taxon>
        <taxon>Anthemidinae</taxon>
        <taxon>Tanacetum</taxon>
    </lineage>
</organism>
<evidence type="ECO:0000313" key="19">
    <source>
        <dbReference type="Proteomes" id="UP001151760"/>
    </source>
</evidence>
<evidence type="ECO:0000256" key="10">
    <source>
        <dbReference type="ARBA" id="ARBA00022908"/>
    </source>
</evidence>
<keyword evidence="9" id="KW-0460">Magnesium</keyword>
<feature type="coiled-coil region" evidence="14">
    <location>
        <begin position="79"/>
        <end position="113"/>
    </location>
</feature>
<dbReference type="InterPro" id="IPR025724">
    <property type="entry name" value="GAG-pre-integrase_dom"/>
</dbReference>
<evidence type="ECO:0000256" key="2">
    <source>
        <dbReference type="ARBA" id="ARBA00022670"/>
    </source>
</evidence>
<gene>
    <name evidence="18" type="ORF">Tco_0702969</name>
</gene>